<name>A0A8S0PMA8_OLEEU</name>
<dbReference type="AlphaFoldDB" id="A0A8S0PMA8"/>
<organism evidence="1 2">
    <name type="scientific">Olea europaea subsp. europaea</name>
    <dbReference type="NCBI Taxonomy" id="158383"/>
    <lineage>
        <taxon>Eukaryota</taxon>
        <taxon>Viridiplantae</taxon>
        <taxon>Streptophyta</taxon>
        <taxon>Embryophyta</taxon>
        <taxon>Tracheophyta</taxon>
        <taxon>Spermatophyta</taxon>
        <taxon>Magnoliopsida</taxon>
        <taxon>eudicotyledons</taxon>
        <taxon>Gunneridae</taxon>
        <taxon>Pentapetalae</taxon>
        <taxon>asterids</taxon>
        <taxon>lamiids</taxon>
        <taxon>Lamiales</taxon>
        <taxon>Oleaceae</taxon>
        <taxon>Oleeae</taxon>
        <taxon>Olea</taxon>
    </lineage>
</organism>
<dbReference type="Gramene" id="OE9A044040T1">
    <property type="protein sequence ID" value="OE9A044040C1"/>
    <property type="gene ID" value="OE9A044040"/>
</dbReference>
<evidence type="ECO:0000313" key="2">
    <source>
        <dbReference type="Proteomes" id="UP000594638"/>
    </source>
</evidence>
<sequence>MEREEGMLTIIRVPLSNCLLPEEKEAAFCLCPFFPKGRGPIGQSIYEKVHPFLPDMRDGKAQRLSGLILGSLLLLINRREPLAGL</sequence>
<keyword evidence="2" id="KW-1185">Reference proteome</keyword>
<dbReference type="EMBL" id="CACTIH010000148">
    <property type="protein sequence ID" value="CAA2955389.1"/>
    <property type="molecule type" value="Genomic_DNA"/>
</dbReference>
<proteinExistence type="predicted"/>
<evidence type="ECO:0000313" key="1">
    <source>
        <dbReference type="EMBL" id="CAA2955389.1"/>
    </source>
</evidence>
<reference evidence="1 2" key="1">
    <citation type="submission" date="2019-12" db="EMBL/GenBank/DDBJ databases">
        <authorList>
            <person name="Alioto T."/>
            <person name="Alioto T."/>
            <person name="Gomez Garrido J."/>
        </authorList>
    </citation>
    <scope>NUCLEOTIDE SEQUENCE [LARGE SCALE GENOMIC DNA]</scope>
</reference>
<dbReference type="Proteomes" id="UP000594638">
    <property type="component" value="Unassembled WGS sequence"/>
</dbReference>
<gene>
    <name evidence="1" type="ORF">OLEA9_A044040</name>
</gene>
<accession>A0A8S0PMA8</accession>
<comment type="caution">
    <text evidence="1">The sequence shown here is derived from an EMBL/GenBank/DDBJ whole genome shotgun (WGS) entry which is preliminary data.</text>
</comment>
<protein>
    <submittedName>
        <fullName evidence="1">Uncharacterized protein</fullName>
    </submittedName>
</protein>